<evidence type="ECO:0000256" key="1">
    <source>
        <dbReference type="ARBA" id="ARBA00004127"/>
    </source>
</evidence>
<feature type="domain" description="Major facilitator superfamily (MFS) profile" evidence="9">
    <location>
        <begin position="65"/>
        <end position="490"/>
    </location>
</feature>
<keyword evidence="4 8" id="KW-0812">Transmembrane</keyword>
<dbReference type="InterPro" id="IPR011701">
    <property type="entry name" value="MFS"/>
</dbReference>
<feature type="transmembrane region" description="Helical" evidence="8">
    <location>
        <begin position="152"/>
        <end position="169"/>
    </location>
</feature>
<proteinExistence type="inferred from homology"/>
<feature type="region of interest" description="Disordered" evidence="7">
    <location>
        <begin position="253"/>
        <end position="277"/>
    </location>
</feature>
<dbReference type="FunFam" id="1.20.1250.20:FF:000308">
    <property type="entry name" value="MFS efflux transporter"/>
    <property type="match status" value="1"/>
</dbReference>
<dbReference type="PANTHER" id="PTHR23514">
    <property type="entry name" value="BYPASS OF STOP CODON PROTEIN 6"/>
    <property type="match status" value="1"/>
</dbReference>
<organism evidence="10 11">
    <name type="scientific">Fonsecaea multimorphosa CBS 102226</name>
    <dbReference type="NCBI Taxonomy" id="1442371"/>
    <lineage>
        <taxon>Eukaryota</taxon>
        <taxon>Fungi</taxon>
        <taxon>Dikarya</taxon>
        <taxon>Ascomycota</taxon>
        <taxon>Pezizomycotina</taxon>
        <taxon>Eurotiomycetes</taxon>
        <taxon>Chaetothyriomycetidae</taxon>
        <taxon>Chaetothyriales</taxon>
        <taxon>Herpotrichiellaceae</taxon>
        <taxon>Fonsecaea</taxon>
    </lineage>
</organism>
<dbReference type="Gene3D" id="1.20.1250.20">
    <property type="entry name" value="MFS general substrate transporter like domains"/>
    <property type="match status" value="2"/>
</dbReference>
<keyword evidence="11" id="KW-1185">Reference proteome</keyword>
<dbReference type="FunFam" id="1.20.1250.20:FF:000286">
    <property type="entry name" value="MFS efflux transporter"/>
    <property type="match status" value="1"/>
</dbReference>
<feature type="transmembrane region" description="Helical" evidence="8">
    <location>
        <begin position="307"/>
        <end position="330"/>
    </location>
</feature>
<evidence type="ECO:0000256" key="6">
    <source>
        <dbReference type="ARBA" id="ARBA00023136"/>
    </source>
</evidence>
<dbReference type="GO" id="GO:0022857">
    <property type="term" value="F:transmembrane transporter activity"/>
    <property type="evidence" value="ECO:0007669"/>
    <property type="project" value="InterPro"/>
</dbReference>
<dbReference type="AlphaFoldDB" id="A0A0D2KEH3"/>
<dbReference type="GO" id="GO:0016020">
    <property type="term" value="C:membrane"/>
    <property type="evidence" value="ECO:0007669"/>
    <property type="project" value="TreeGrafter"/>
</dbReference>
<feature type="transmembrane region" description="Helical" evidence="8">
    <location>
        <begin position="377"/>
        <end position="394"/>
    </location>
</feature>
<dbReference type="EMBL" id="KN848064">
    <property type="protein sequence ID" value="KIY01745.1"/>
    <property type="molecule type" value="Genomic_DNA"/>
</dbReference>
<feature type="transmembrane region" description="Helical" evidence="8">
    <location>
        <begin position="96"/>
        <end position="118"/>
    </location>
</feature>
<keyword evidence="3" id="KW-0813">Transport</keyword>
<dbReference type="Pfam" id="PF07690">
    <property type="entry name" value="MFS_1"/>
    <property type="match status" value="1"/>
</dbReference>
<dbReference type="VEuPathDB" id="FungiDB:Z520_01883"/>
<dbReference type="PROSITE" id="PS50850">
    <property type="entry name" value="MFS"/>
    <property type="match status" value="1"/>
</dbReference>
<evidence type="ECO:0000256" key="5">
    <source>
        <dbReference type="ARBA" id="ARBA00022989"/>
    </source>
</evidence>
<dbReference type="RefSeq" id="XP_016635867.1">
    <property type="nucleotide sequence ID" value="XM_016772397.1"/>
</dbReference>
<evidence type="ECO:0000256" key="4">
    <source>
        <dbReference type="ARBA" id="ARBA00022692"/>
    </source>
</evidence>
<dbReference type="SUPFAM" id="SSF103473">
    <property type="entry name" value="MFS general substrate transporter"/>
    <property type="match status" value="1"/>
</dbReference>
<sequence>MQINNSSSYGGSTVVLELPSKSHQPQDTGKSVPVQEDLSAGALPPPSTATPQLQKWNSPRINMWRCLGTFYSFIILGANDGAYGALIPYLETFYGVNYTVISLIFLSPIVGYTMSALLNNYIHTVYGQRGVAWIMSISHLCAYTAICVHPPYPVLVIVFILAGFGNGLGDSGWNAWIGDMANANEVLGFLHGFYGLGAALSPLIATTLVTKAGWRWYEFYYLMVGAALVEVIFLVGTFWKADGRAYNAEHPQTANMDISESSTPTTSDSTGPGGQVDQQQNILSKLNPLGKRAKGKSKTLEAVKQKVTMLASVFLLIYVGVEVSVGGWIVSFMWHVRKGSPFASGLTSMGFWLGITTGRLILGFVTARVFKTEKHAIAVYLLCSVALQLMFWLIPNFVVSAVMIGMLGFFLGPMFPAAIVALTKLLPKRLHVPAVGFAAAFGASGACVLPFAVGAIANAKGVKVLQPIILAALVLCLAVWLLVPRLPKQRMA</sequence>
<dbReference type="OrthoDB" id="413079at2759"/>
<feature type="transmembrane region" description="Helical" evidence="8">
    <location>
        <begin position="350"/>
        <end position="370"/>
    </location>
</feature>
<dbReference type="GO" id="GO:0012505">
    <property type="term" value="C:endomembrane system"/>
    <property type="evidence" value="ECO:0007669"/>
    <property type="project" value="UniProtKB-SubCell"/>
</dbReference>
<accession>A0A0D2KEH3</accession>
<evidence type="ECO:0000313" key="11">
    <source>
        <dbReference type="Proteomes" id="UP000053411"/>
    </source>
</evidence>
<evidence type="ECO:0000259" key="9">
    <source>
        <dbReference type="PROSITE" id="PS50850"/>
    </source>
</evidence>
<protein>
    <recommendedName>
        <fullName evidence="9">Major facilitator superfamily (MFS) profile domain-containing protein</fullName>
    </recommendedName>
</protein>
<evidence type="ECO:0000313" key="10">
    <source>
        <dbReference type="EMBL" id="KIY01745.1"/>
    </source>
</evidence>
<comment type="similarity">
    <text evidence="2">Belongs to the major facilitator superfamily.</text>
</comment>
<dbReference type="GeneID" id="27707629"/>
<feature type="transmembrane region" description="Helical" evidence="8">
    <location>
        <begin position="130"/>
        <end position="146"/>
    </location>
</feature>
<evidence type="ECO:0000256" key="3">
    <source>
        <dbReference type="ARBA" id="ARBA00022448"/>
    </source>
</evidence>
<gene>
    <name evidence="10" type="ORF">Z520_01883</name>
</gene>
<feature type="transmembrane region" description="Helical" evidence="8">
    <location>
        <begin position="189"/>
        <end position="213"/>
    </location>
</feature>
<feature type="transmembrane region" description="Helical" evidence="8">
    <location>
        <begin position="434"/>
        <end position="458"/>
    </location>
</feature>
<dbReference type="Proteomes" id="UP000053411">
    <property type="component" value="Unassembled WGS sequence"/>
</dbReference>
<dbReference type="PANTHER" id="PTHR23514:SF3">
    <property type="entry name" value="BYPASS OF STOP CODON PROTEIN 6"/>
    <property type="match status" value="1"/>
</dbReference>
<dbReference type="InterPro" id="IPR036259">
    <property type="entry name" value="MFS_trans_sf"/>
</dbReference>
<feature type="transmembrane region" description="Helical" evidence="8">
    <location>
        <begin position="464"/>
        <end position="483"/>
    </location>
</feature>
<reference evidence="10 11" key="1">
    <citation type="submission" date="2015-01" db="EMBL/GenBank/DDBJ databases">
        <title>The Genome Sequence of Fonsecaea multimorphosa CBS 102226.</title>
        <authorList>
            <consortium name="The Broad Institute Genomics Platform"/>
            <person name="Cuomo C."/>
            <person name="de Hoog S."/>
            <person name="Gorbushina A."/>
            <person name="Stielow B."/>
            <person name="Teixiera M."/>
            <person name="Abouelleil A."/>
            <person name="Chapman S.B."/>
            <person name="Priest M."/>
            <person name="Young S.K."/>
            <person name="Wortman J."/>
            <person name="Nusbaum C."/>
            <person name="Birren B."/>
        </authorList>
    </citation>
    <scope>NUCLEOTIDE SEQUENCE [LARGE SCALE GENOMIC DNA]</scope>
    <source>
        <strain evidence="10 11">CBS 102226</strain>
    </source>
</reference>
<dbReference type="InterPro" id="IPR020846">
    <property type="entry name" value="MFS_dom"/>
</dbReference>
<dbReference type="InterPro" id="IPR051788">
    <property type="entry name" value="MFS_Transporter"/>
</dbReference>
<evidence type="ECO:0000256" key="2">
    <source>
        <dbReference type="ARBA" id="ARBA00008335"/>
    </source>
</evidence>
<evidence type="ECO:0000256" key="8">
    <source>
        <dbReference type="SAM" id="Phobius"/>
    </source>
</evidence>
<name>A0A0D2KEH3_9EURO</name>
<evidence type="ECO:0000256" key="7">
    <source>
        <dbReference type="SAM" id="MobiDB-lite"/>
    </source>
</evidence>
<feature type="transmembrane region" description="Helical" evidence="8">
    <location>
        <begin position="219"/>
        <end position="239"/>
    </location>
</feature>
<keyword evidence="5 8" id="KW-1133">Transmembrane helix</keyword>
<keyword evidence="6 8" id="KW-0472">Membrane</keyword>
<feature type="compositionally biased region" description="Low complexity" evidence="7">
    <location>
        <begin position="261"/>
        <end position="270"/>
    </location>
</feature>
<feature type="transmembrane region" description="Helical" evidence="8">
    <location>
        <begin position="400"/>
        <end position="422"/>
    </location>
</feature>
<comment type="subcellular location">
    <subcellularLocation>
        <location evidence="1">Endomembrane system</location>
        <topology evidence="1">Multi-pass membrane protein</topology>
    </subcellularLocation>
</comment>
<feature type="transmembrane region" description="Helical" evidence="8">
    <location>
        <begin position="70"/>
        <end position="90"/>
    </location>
</feature>